<accession>A0A1I1X729</accession>
<protein>
    <submittedName>
        <fullName evidence="1">Predicted DNA-binding protein, MmcQ/YjbR family</fullName>
    </submittedName>
</protein>
<dbReference type="InterPro" id="IPR007351">
    <property type="entry name" value="YjbR"/>
</dbReference>
<proteinExistence type="predicted"/>
<name>A0A1I1X729_9BACT</name>
<dbReference type="STRING" id="385682.SAMN05444380_105138"/>
<sequence>MNIEELRNFCLSLPATSEDLPFDETALVFKVGRKMFVLTSLEGPFWINLKCDPEKAVDLRERYPAVRPGYHMNKKHWNTIDIDGSIPDDLLKQWIKESYELVVKSMTKKEREEINNL</sequence>
<dbReference type="InParanoid" id="A0A1I1X729"/>
<dbReference type="PANTHER" id="PTHR35145:SF1">
    <property type="entry name" value="CYTOPLASMIC PROTEIN"/>
    <property type="match status" value="1"/>
</dbReference>
<dbReference type="InterPro" id="IPR058532">
    <property type="entry name" value="YjbR/MT2646/Rv2570-like"/>
</dbReference>
<evidence type="ECO:0000313" key="1">
    <source>
        <dbReference type="EMBL" id="SFE02408.1"/>
    </source>
</evidence>
<organism evidence="1 2">
    <name type="scientific">Thermophagus xiamenensis</name>
    <dbReference type="NCBI Taxonomy" id="385682"/>
    <lineage>
        <taxon>Bacteria</taxon>
        <taxon>Pseudomonadati</taxon>
        <taxon>Bacteroidota</taxon>
        <taxon>Bacteroidia</taxon>
        <taxon>Marinilabiliales</taxon>
        <taxon>Marinilabiliaceae</taxon>
        <taxon>Thermophagus</taxon>
    </lineage>
</organism>
<dbReference type="AlphaFoldDB" id="A0A1I1X729"/>
<keyword evidence="1" id="KW-0238">DNA-binding</keyword>
<dbReference type="GO" id="GO:0003677">
    <property type="term" value="F:DNA binding"/>
    <property type="evidence" value="ECO:0007669"/>
    <property type="project" value="UniProtKB-KW"/>
</dbReference>
<dbReference type="SUPFAM" id="SSF142906">
    <property type="entry name" value="YjbR-like"/>
    <property type="match status" value="1"/>
</dbReference>
<gene>
    <name evidence="1" type="ORF">SAMN05444380_105138</name>
</gene>
<dbReference type="Proteomes" id="UP000181976">
    <property type="component" value="Unassembled WGS sequence"/>
</dbReference>
<keyword evidence="2" id="KW-1185">Reference proteome</keyword>
<dbReference type="eggNOG" id="COG2315">
    <property type="taxonomic scope" value="Bacteria"/>
</dbReference>
<dbReference type="OrthoDB" id="9789813at2"/>
<dbReference type="RefSeq" id="WP_029626487.1">
    <property type="nucleotide sequence ID" value="NZ_AFSL01000014.1"/>
</dbReference>
<reference evidence="1 2" key="1">
    <citation type="submission" date="2016-10" db="EMBL/GenBank/DDBJ databases">
        <authorList>
            <person name="de Groot N.N."/>
        </authorList>
    </citation>
    <scope>NUCLEOTIDE SEQUENCE [LARGE SCALE GENOMIC DNA]</scope>
    <source>
        <strain evidence="1 2">DSM 19012</strain>
    </source>
</reference>
<dbReference type="Gene3D" id="3.90.1150.30">
    <property type="match status" value="1"/>
</dbReference>
<dbReference type="InterPro" id="IPR038056">
    <property type="entry name" value="YjbR-like_sf"/>
</dbReference>
<evidence type="ECO:0000313" key="2">
    <source>
        <dbReference type="Proteomes" id="UP000181976"/>
    </source>
</evidence>
<dbReference type="PANTHER" id="PTHR35145">
    <property type="entry name" value="CYTOPLASMIC PROTEIN-RELATED"/>
    <property type="match status" value="1"/>
</dbReference>
<dbReference type="EMBL" id="FONA01000005">
    <property type="protein sequence ID" value="SFE02408.1"/>
    <property type="molecule type" value="Genomic_DNA"/>
</dbReference>
<dbReference type="Pfam" id="PF04237">
    <property type="entry name" value="YjbR"/>
    <property type="match status" value="1"/>
</dbReference>